<evidence type="ECO:0000313" key="1">
    <source>
        <dbReference type="EMBL" id="MCA6078985.1"/>
    </source>
</evidence>
<gene>
    <name evidence="1" type="ORF">LDX50_29195</name>
</gene>
<dbReference type="AlphaFoldDB" id="A0A9X1HX46"/>
<dbReference type="RefSeq" id="WP_225699847.1">
    <property type="nucleotide sequence ID" value="NZ_JAIXNE010000008.1"/>
</dbReference>
<organism evidence="1 2">
    <name type="scientific">Fulvivirga sedimenti</name>
    <dbReference type="NCBI Taxonomy" id="2879465"/>
    <lineage>
        <taxon>Bacteria</taxon>
        <taxon>Pseudomonadati</taxon>
        <taxon>Bacteroidota</taxon>
        <taxon>Cytophagia</taxon>
        <taxon>Cytophagales</taxon>
        <taxon>Fulvivirgaceae</taxon>
        <taxon>Fulvivirga</taxon>
    </lineage>
</organism>
<protein>
    <submittedName>
        <fullName evidence="1">DUF6048 family protein</fullName>
    </submittedName>
</protein>
<reference evidence="1" key="1">
    <citation type="submission" date="2021-09" db="EMBL/GenBank/DDBJ databases">
        <title>Fulvivirga sp. isolated from coastal sediment.</title>
        <authorList>
            <person name="Yu H."/>
        </authorList>
    </citation>
    <scope>NUCLEOTIDE SEQUENCE</scope>
    <source>
        <strain evidence="1">1062</strain>
    </source>
</reference>
<evidence type="ECO:0000313" key="2">
    <source>
        <dbReference type="Proteomes" id="UP001139409"/>
    </source>
</evidence>
<accession>A0A9X1HX46</accession>
<sequence>MRIYRYTISLLLLVWLAIPVMSQEIILYPDSARGKFKPTGLTVGVDLISGAKTFIRDDLDWLNFYAGIDIYKYTFNVEYGQEYRKFESGSSVYEADGSYFRIGPDINFLFRDPDRSALFMGLRYAFNSFSDELSYELDDPFWGQSQQTLQNPKLKANWFELVAGMRVKLFQAVWMGYTGRFKFAVTTFEDQPLIPQHVPGYGRADLRSTWEFNYWLIFRLPLSKPPSTVVIPSSLPRTE</sequence>
<proteinExistence type="predicted"/>
<name>A0A9X1HX46_9BACT</name>
<dbReference type="InterPro" id="IPR046111">
    <property type="entry name" value="DUF6048"/>
</dbReference>
<dbReference type="Proteomes" id="UP001139409">
    <property type="component" value="Unassembled WGS sequence"/>
</dbReference>
<keyword evidence="2" id="KW-1185">Reference proteome</keyword>
<dbReference type="EMBL" id="JAIXNE010000008">
    <property type="protein sequence ID" value="MCA6078985.1"/>
    <property type="molecule type" value="Genomic_DNA"/>
</dbReference>
<dbReference type="Pfam" id="PF19515">
    <property type="entry name" value="DUF6048"/>
    <property type="match status" value="1"/>
</dbReference>
<comment type="caution">
    <text evidence="1">The sequence shown here is derived from an EMBL/GenBank/DDBJ whole genome shotgun (WGS) entry which is preliminary data.</text>
</comment>